<reference evidence="1" key="1">
    <citation type="journal article" date="2010" name="Insect Mol. Biol.">
        <title>The draft genome sequence of Arsenophonus nasoniae, son-killer bacterium of Nasonia vitripennis, reveals genes associated with virulence and symbiosis.</title>
        <authorList>
            <person name="Wilkes T."/>
            <person name="Darby A.C."/>
            <person name="Choi J."/>
            <person name="Colborne J.K."/>
            <person name="Werren J.H."/>
            <person name="Hurst G.D.D."/>
        </authorList>
    </citation>
    <scope>NUCLEOTIDE SEQUENCE</scope>
</reference>
<dbReference type="AlphaFoldDB" id="D2U0P3"/>
<accession>D2U0P3</accession>
<proteinExistence type="predicted"/>
<name>D2U0P3_9GAMM</name>
<organism evidence="1">
    <name type="scientific">Arsenophonus nasoniae</name>
    <name type="common">son-killer infecting Nasonia vitripennis</name>
    <dbReference type="NCBI Taxonomy" id="638"/>
    <lineage>
        <taxon>Bacteria</taxon>
        <taxon>Pseudomonadati</taxon>
        <taxon>Pseudomonadota</taxon>
        <taxon>Gammaproteobacteria</taxon>
        <taxon>Enterobacterales</taxon>
        <taxon>Morganellaceae</taxon>
        <taxon>Arsenophonus</taxon>
    </lineage>
</organism>
<protein>
    <submittedName>
        <fullName evidence="1">Uncharacterized protein</fullName>
    </submittedName>
</protein>
<gene>
    <name evidence="1" type="ORF">ARN_20800</name>
</gene>
<evidence type="ECO:0000313" key="1">
    <source>
        <dbReference type="EMBL" id="CBA73980.1"/>
    </source>
</evidence>
<dbReference type="EMBL" id="FN545215">
    <property type="protein sequence ID" value="CBA73980.1"/>
    <property type="molecule type" value="Genomic_DNA"/>
</dbReference>
<sequence>MCCSKVIGLSGQALSLYRRWLMCNSSLPAAYIHPQDKLNVIATLLETMEYLFSDPKSQDIAFALLEYARDLAKSRQDLEEVTL</sequence>